<organism evidence="6 7">
    <name type="scientific">Christiangramia flava JLT2011</name>
    <dbReference type="NCBI Taxonomy" id="1229726"/>
    <lineage>
        <taxon>Bacteria</taxon>
        <taxon>Pseudomonadati</taxon>
        <taxon>Bacteroidota</taxon>
        <taxon>Flavobacteriia</taxon>
        <taxon>Flavobacteriales</taxon>
        <taxon>Flavobacteriaceae</taxon>
        <taxon>Christiangramia</taxon>
    </lineage>
</organism>
<evidence type="ECO:0000256" key="1">
    <source>
        <dbReference type="ARBA" id="ARBA00009375"/>
    </source>
</evidence>
<feature type="active site" description="Nucleophile" evidence="4">
    <location>
        <position position="57"/>
    </location>
</feature>
<comment type="function">
    <text evidence="4">Formation of pseudouridine at positions 38, 39 and 40 in the anticodon stem and loop of transfer RNAs.</text>
</comment>
<evidence type="ECO:0000313" key="6">
    <source>
        <dbReference type="EMBL" id="APU70198.1"/>
    </source>
</evidence>
<protein>
    <recommendedName>
        <fullName evidence="4">tRNA pseudouridine synthase A</fullName>
        <ecNumber evidence="4">5.4.99.12</ecNumber>
    </recommendedName>
    <alternativeName>
        <fullName evidence="4">tRNA pseudouridine(38-40) synthase</fullName>
    </alternativeName>
    <alternativeName>
        <fullName evidence="4">tRNA pseudouridylate synthase I</fullName>
    </alternativeName>
    <alternativeName>
        <fullName evidence="4">tRNA-uridine isomerase I</fullName>
    </alternativeName>
</protein>
<dbReference type="PANTHER" id="PTHR11142:SF5">
    <property type="entry name" value="TRNA PSEUDOURIDINE(38_39) SYNTHASE"/>
    <property type="match status" value="1"/>
</dbReference>
<comment type="subunit">
    <text evidence="4">Homodimer.</text>
</comment>
<dbReference type="Gene3D" id="3.30.70.660">
    <property type="entry name" value="Pseudouridine synthase I, catalytic domain, C-terminal subdomain"/>
    <property type="match status" value="1"/>
</dbReference>
<dbReference type="InterPro" id="IPR020103">
    <property type="entry name" value="PsdUridine_synth_cat_dom_sf"/>
</dbReference>
<dbReference type="PIRSF" id="PIRSF001430">
    <property type="entry name" value="tRNA_psdUrid_synth"/>
    <property type="match status" value="1"/>
</dbReference>
<dbReference type="OrthoDB" id="9811823at2"/>
<evidence type="ECO:0000313" key="7">
    <source>
        <dbReference type="Proteomes" id="UP000186230"/>
    </source>
</evidence>
<accession>A0A1L7I9B7</accession>
<dbReference type="EMBL" id="CP016359">
    <property type="protein sequence ID" value="APU70198.1"/>
    <property type="molecule type" value="Genomic_DNA"/>
</dbReference>
<dbReference type="InterPro" id="IPR020097">
    <property type="entry name" value="PsdUridine_synth_TruA_a/b_dom"/>
</dbReference>
<dbReference type="GO" id="GO:0005737">
    <property type="term" value="C:cytoplasm"/>
    <property type="evidence" value="ECO:0007669"/>
    <property type="project" value="TreeGrafter"/>
</dbReference>
<dbReference type="InterPro" id="IPR020094">
    <property type="entry name" value="TruA/RsuA/RluB/E/F_N"/>
</dbReference>
<dbReference type="GO" id="GO:0031119">
    <property type="term" value="P:tRNA pseudouridine synthesis"/>
    <property type="evidence" value="ECO:0007669"/>
    <property type="project" value="UniProtKB-UniRule"/>
</dbReference>
<dbReference type="EC" id="5.4.99.12" evidence="4"/>
<dbReference type="InterPro" id="IPR001406">
    <property type="entry name" value="PsdUridine_synth_TruA"/>
</dbReference>
<dbReference type="HAMAP" id="MF_00171">
    <property type="entry name" value="TruA"/>
    <property type="match status" value="1"/>
</dbReference>
<comment type="similarity">
    <text evidence="1 4 5">Belongs to the tRNA pseudouridine synthase TruA family.</text>
</comment>
<dbReference type="InterPro" id="IPR020095">
    <property type="entry name" value="PsdUridine_synth_TruA_C"/>
</dbReference>
<evidence type="ECO:0000256" key="3">
    <source>
        <dbReference type="ARBA" id="ARBA00023235"/>
    </source>
</evidence>
<dbReference type="PANTHER" id="PTHR11142">
    <property type="entry name" value="PSEUDOURIDYLATE SYNTHASE"/>
    <property type="match status" value="1"/>
</dbReference>
<reference evidence="6 7" key="1">
    <citation type="submission" date="2016-07" db="EMBL/GenBank/DDBJ databases">
        <title>Multi-omics approach to identify versatile polysaccharide utilization systems of a marine flavobacterium Gramella flava.</title>
        <authorList>
            <person name="Tang K."/>
        </authorList>
    </citation>
    <scope>NUCLEOTIDE SEQUENCE [LARGE SCALE GENOMIC DNA]</scope>
    <source>
        <strain evidence="6 7">JLT2011</strain>
    </source>
</reference>
<keyword evidence="3 4" id="KW-0413">Isomerase</keyword>
<dbReference type="KEGG" id="gfl:GRFL_3474"/>
<dbReference type="Pfam" id="PF01416">
    <property type="entry name" value="PseudoU_synth_1"/>
    <property type="match status" value="1"/>
</dbReference>
<name>A0A1L7I9B7_9FLAO</name>
<sequence>MHRKRFYYFLKIQYLGYRLHGWQKQPAVKTVEGLITKTLKWVIPETKYKILGTSRTDAMVSAGESAFELFVDHEPLSNLDDFLELFNKNLPQDIRALHIEEVDANFNIIQHSKMKEYAYLFCFGKKYHPFCAPFMANFQEDLDIEKMKAGAKLFEGRHHFRNYSVRVSEKSTFERTILRSEIVENTLYTANFFPQQSFVFHIHGAGFLRHQVRLMMGAMVLLGRGELSLEDIRNSLLENTPEHQMDYIAPASGLILNKMEFE</sequence>
<dbReference type="NCBIfam" id="TIGR00071">
    <property type="entry name" value="hisT_truA"/>
    <property type="match status" value="1"/>
</dbReference>
<keyword evidence="7" id="KW-1185">Reference proteome</keyword>
<evidence type="ECO:0000256" key="2">
    <source>
        <dbReference type="ARBA" id="ARBA00022694"/>
    </source>
</evidence>
<dbReference type="RefSeq" id="WP_083645748.1">
    <property type="nucleotide sequence ID" value="NZ_AMRU01000004.1"/>
</dbReference>
<dbReference type="GO" id="GO:1990481">
    <property type="term" value="P:mRNA pseudouridine synthesis"/>
    <property type="evidence" value="ECO:0007669"/>
    <property type="project" value="TreeGrafter"/>
</dbReference>
<dbReference type="SUPFAM" id="SSF55120">
    <property type="entry name" value="Pseudouridine synthase"/>
    <property type="match status" value="1"/>
</dbReference>
<dbReference type="Gene3D" id="3.30.70.580">
    <property type="entry name" value="Pseudouridine synthase I, catalytic domain, N-terminal subdomain"/>
    <property type="match status" value="1"/>
</dbReference>
<dbReference type="AlphaFoldDB" id="A0A1L7I9B7"/>
<comment type="caution">
    <text evidence="4">Lacks conserved residue(s) required for the propagation of feature annotation.</text>
</comment>
<evidence type="ECO:0000256" key="5">
    <source>
        <dbReference type="RuleBase" id="RU003792"/>
    </source>
</evidence>
<comment type="catalytic activity">
    <reaction evidence="4 5">
        <text>uridine(38/39/40) in tRNA = pseudouridine(38/39/40) in tRNA</text>
        <dbReference type="Rhea" id="RHEA:22376"/>
        <dbReference type="Rhea" id="RHEA-COMP:10085"/>
        <dbReference type="Rhea" id="RHEA-COMP:10087"/>
        <dbReference type="ChEBI" id="CHEBI:65314"/>
        <dbReference type="ChEBI" id="CHEBI:65315"/>
        <dbReference type="EC" id="5.4.99.12"/>
    </reaction>
</comment>
<feature type="binding site" evidence="4">
    <location>
        <position position="117"/>
    </location>
    <ligand>
        <name>substrate</name>
    </ligand>
</feature>
<keyword evidence="2 4" id="KW-0819">tRNA processing</keyword>
<dbReference type="GO" id="GO:0003723">
    <property type="term" value="F:RNA binding"/>
    <property type="evidence" value="ECO:0007669"/>
    <property type="project" value="InterPro"/>
</dbReference>
<dbReference type="GO" id="GO:0160147">
    <property type="term" value="F:tRNA pseudouridine(38-40) synthase activity"/>
    <property type="evidence" value="ECO:0007669"/>
    <property type="project" value="UniProtKB-EC"/>
</dbReference>
<gene>
    <name evidence="4" type="primary">truA</name>
    <name evidence="6" type="ORF">GRFL_3474</name>
</gene>
<evidence type="ECO:0000256" key="4">
    <source>
        <dbReference type="HAMAP-Rule" id="MF_00171"/>
    </source>
</evidence>
<dbReference type="Proteomes" id="UP000186230">
    <property type="component" value="Chromosome"/>
</dbReference>
<proteinExistence type="inferred from homology"/>
<dbReference type="STRING" id="1229726.GRFL_3474"/>